<proteinExistence type="predicted"/>
<reference evidence="3" key="1">
    <citation type="submission" date="2025-08" db="UniProtKB">
        <authorList>
            <consortium name="RefSeq"/>
        </authorList>
    </citation>
    <scope>IDENTIFICATION</scope>
    <source>
        <strain evidence="3">11010-0011.00</strain>
        <tissue evidence="3">Whole body</tissue>
    </source>
</reference>
<keyword evidence="2" id="KW-1185">Reference proteome</keyword>
<evidence type="ECO:0000256" key="1">
    <source>
        <dbReference type="SAM" id="SignalP"/>
    </source>
</evidence>
<dbReference type="Pfam" id="PF11901">
    <property type="entry name" value="DM9"/>
    <property type="match status" value="1"/>
</dbReference>
<dbReference type="InterPro" id="IPR006616">
    <property type="entry name" value="DM9_repeat"/>
</dbReference>
<accession>A0A6J2TA83</accession>
<dbReference type="RefSeq" id="XP_030372944.1">
    <property type="nucleotide sequence ID" value="XM_030517084.1"/>
</dbReference>
<evidence type="ECO:0000313" key="2">
    <source>
        <dbReference type="Proteomes" id="UP000504634"/>
    </source>
</evidence>
<feature type="chain" id="PRO_5026767437" evidence="1">
    <location>
        <begin position="21"/>
        <end position="185"/>
    </location>
</feature>
<dbReference type="OrthoDB" id="2142040at2759"/>
<dbReference type="PANTHER" id="PTHR31649:SF10">
    <property type="entry name" value="IP19903P-RELATED"/>
    <property type="match status" value="1"/>
</dbReference>
<name>A0A6J2TA83_DROLE</name>
<dbReference type="PANTHER" id="PTHR31649">
    <property type="entry name" value="AGAP009604-PA"/>
    <property type="match status" value="1"/>
</dbReference>
<dbReference type="SMART" id="SM00696">
    <property type="entry name" value="DM9"/>
    <property type="match status" value="2"/>
</dbReference>
<feature type="signal peptide" evidence="1">
    <location>
        <begin position="1"/>
        <end position="20"/>
    </location>
</feature>
<dbReference type="AlphaFoldDB" id="A0A6J2TA83"/>
<protein>
    <submittedName>
        <fullName evidence="3">Uncharacterized protein LOC115622949</fullName>
    </submittedName>
</protein>
<evidence type="ECO:0000313" key="3">
    <source>
        <dbReference type="RefSeq" id="XP_030372944.1"/>
    </source>
</evidence>
<dbReference type="Proteomes" id="UP000504634">
    <property type="component" value="Unplaced"/>
</dbReference>
<dbReference type="GeneID" id="115622949"/>
<organism evidence="2 3">
    <name type="scientific">Drosophila lebanonensis</name>
    <name type="common">Fruit fly</name>
    <name type="synonym">Scaptodrosophila lebanonensis</name>
    <dbReference type="NCBI Taxonomy" id="7225"/>
    <lineage>
        <taxon>Eukaryota</taxon>
        <taxon>Metazoa</taxon>
        <taxon>Ecdysozoa</taxon>
        <taxon>Arthropoda</taxon>
        <taxon>Hexapoda</taxon>
        <taxon>Insecta</taxon>
        <taxon>Pterygota</taxon>
        <taxon>Neoptera</taxon>
        <taxon>Endopterygota</taxon>
        <taxon>Diptera</taxon>
        <taxon>Brachycera</taxon>
        <taxon>Muscomorpha</taxon>
        <taxon>Ephydroidea</taxon>
        <taxon>Drosophilidae</taxon>
        <taxon>Scaptodrosophila</taxon>
    </lineage>
</organism>
<gene>
    <name evidence="3" type="primary">LOC115622949</name>
</gene>
<keyword evidence="1" id="KW-0732">Signal</keyword>
<dbReference type="PROSITE" id="PS51257">
    <property type="entry name" value="PROKAR_LIPOPROTEIN"/>
    <property type="match status" value="1"/>
</dbReference>
<sequence>MTKSTLFFALFAIACGLASAGVYNNEHTWVAGNLTLAFPKNPVLGGFDPYGYYTYVGRVIYNNAVLPARVVPELGLAYFNTDLVSSKASSYQILTQKANVLYTWVRSYDGYREEDSVSVGTAANDERVYICRSKSDGGLLFGTLYLSQKLCIIKSDDLPLRKFDKYEVLVAKAIESPVNNSTITH</sequence>